<feature type="non-terminal residue" evidence="1">
    <location>
        <position position="1"/>
    </location>
</feature>
<evidence type="ECO:0000313" key="1">
    <source>
        <dbReference type="EMBL" id="CAE8637172.1"/>
    </source>
</evidence>
<feature type="non-terminal residue" evidence="1">
    <location>
        <position position="152"/>
    </location>
</feature>
<sequence>AEQCLHNYKLKPFCEEHPKLLKFESNEGSGVIWLAATADNQSGSSKWRPVSDREATTWWPSGEAVEECKGLSPTLLTLLKAVLRAGTEGQVIDFNKLAAKGVVGALSPERRWRFRELLRHVREHSELLKCRFAEGRPSSDGELHLQASDLLL</sequence>
<reference evidence="1" key="1">
    <citation type="submission" date="2021-02" db="EMBL/GenBank/DDBJ databases">
        <authorList>
            <person name="Dougan E. K."/>
            <person name="Rhodes N."/>
            <person name="Thang M."/>
            <person name="Chan C."/>
        </authorList>
    </citation>
    <scope>NUCLEOTIDE SEQUENCE</scope>
</reference>
<keyword evidence="2" id="KW-1185">Reference proteome</keyword>
<dbReference type="Proteomes" id="UP000654075">
    <property type="component" value="Unassembled WGS sequence"/>
</dbReference>
<proteinExistence type="predicted"/>
<accession>A0A813HHW8</accession>
<organism evidence="1 2">
    <name type="scientific">Polarella glacialis</name>
    <name type="common">Dinoflagellate</name>
    <dbReference type="NCBI Taxonomy" id="89957"/>
    <lineage>
        <taxon>Eukaryota</taxon>
        <taxon>Sar</taxon>
        <taxon>Alveolata</taxon>
        <taxon>Dinophyceae</taxon>
        <taxon>Suessiales</taxon>
        <taxon>Suessiaceae</taxon>
        <taxon>Polarella</taxon>
    </lineage>
</organism>
<protein>
    <submittedName>
        <fullName evidence="1">Uncharacterized protein</fullName>
    </submittedName>
</protein>
<dbReference type="EMBL" id="CAJNNV010031635">
    <property type="protein sequence ID" value="CAE8637172.1"/>
    <property type="molecule type" value="Genomic_DNA"/>
</dbReference>
<comment type="caution">
    <text evidence="1">The sequence shown here is derived from an EMBL/GenBank/DDBJ whole genome shotgun (WGS) entry which is preliminary data.</text>
</comment>
<dbReference type="AlphaFoldDB" id="A0A813HHW8"/>
<gene>
    <name evidence="1" type="ORF">PGLA1383_LOCUS52565</name>
</gene>
<name>A0A813HHW8_POLGL</name>
<evidence type="ECO:0000313" key="2">
    <source>
        <dbReference type="Proteomes" id="UP000654075"/>
    </source>
</evidence>